<evidence type="ECO:0000313" key="2">
    <source>
        <dbReference type="EMBL" id="EDV26445.1"/>
    </source>
</evidence>
<accession>B3RS20</accession>
<dbReference type="Gene3D" id="2.60.120.200">
    <property type="match status" value="1"/>
</dbReference>
<reference evidence="2 3" key="1">
    <citation type="journal article" date="2008" name="Nature">
        <title>The Trichoplax genome and the nature of placozoans.</title>
        <authorList>
            <person name="Srivastava M."/>
            <person name="Begovic E."/>
            <person name="Chapman J."/>
            <person name="Putnam N.H."/>
            <person name="Hellsten U."/>
            <person name="Kawashima T."/>
            <person name="Kuo A."/>
            <person name="Mitros T."/>
            <person name="Salamov A."/>
            <person name="Carpenter M.L."/>
            <person name="Signorovitch A.Y."/>
            <person name="Moreno M.A."/>
            <person name="Kamm K."/>
            <person name="Grimwood J."/>
            <person name="Schmutz J."/>
            <person name="Shapiro H."/>
            <person name="Grigoriev I.V."/>
            <person name="Buss L.W."/>
            <person name="Schierwater B."/>
            <person name="Dellaporta S.L."/>
            <person name="Rokhsar D.S."/>
        </authorList>
    </citation>
    <scope>NUCLEOTIDE SEQUENCE [LARGE SCALE GENOMIC DNA]</scope>
    <source>
        <strain evidence="2 3">Grell-BS-1999</strain>
    </source>
</reference>
<protein>
    <recommendedName>
        <fullName evidence="1">MAM domain-containing protein</fullName>
    </recommendedName>
</protein>
<dbReference type="InParanoid" id="B3RS20"/>
<dbReference type="Pfam" id="PF00629">
    <property type="entry name" value="MAM"/>
    <property type="match status" value="1"/>
</dbReference>
<dbReference type="Proteomes" id="UP000009022">
    <property type="component" value="Unassembled WGS sequence"/>
</dbReference>
<dbReference type="eggNOG" id="KOG3627">
    <property type="taxonomic scope" value="Eukaryota"/>
</dbReference>
<dbReference type="SMART" id="SM00137">
    <property type="entry name" value="MAM"/>
    <property type="match status" value="1"/>
</dbReference>
<dbReference type="InterPro" id="IPR000998">
    <property type="entry name" value="MAM_dom"/>
</dbReference>
<dbReference type="GO" id="GO:0016020">
    <property type="term" value="C:membrane"/>
    <property type="evidence" value="ECO:0007669"/>
    <property type="project" value="InterPro"/>
</dbReference>
<dbReference type="OMA" id="CHYRARY"/>
<dbReference type="SUPFAM" id="SSF49899">
    <property type="entry name" value="Concanavalin A-like lectins/glucanases"/>
    <property type="match status" value="1"/>
</dbReference>
<dbReference type="PhylomeDB" id="B3RS20"/>
<dbReference type="CDD" id="cd06263">
    <property type="entry name" value="MAM"/>
    <property type="match status" value="1"/>
</dbReference>
<organism evidence="2 3">
    <name type="scientific">Trichoplax adhaerens</name>
    <name type="common">Trichoplax reptans</name>
    <dbReference type="NCBI Taxonomy" id="10228"/>
    <lineage>
        <taxon>Eukaryota</taxon>
        <taxon>Metazoa</taxon>
        <taxon>Placozoa</taxon>
        <taxon>Uniplacotomia</taxon>
        <taxon>Trichoplacea</taxon>
        <taxon>Trichoplacidae</taxon>
        <taxon>Trichoplax</taxon>
    </lineage>
</organism>
<dbReference type="EMBL" id="DS985243">
    <property type="protein sequence ID" value="EDV26445.1"/>
    <property type="molecule type" value="Genomic_DNA"/>
</dbReference>
<dbReference type="PANTHER" id="PTHR23282:SF101">
    <property type="entry name" value="MAM DOMAIN-CONTAINING PROTEIN"/>
    <property type="match status" value="1"/>
</dbReference>
<dbReference type="KEGG" id="tad:TRIADDRAFT_54446"/>
<dbReference type="GeneID" id="6751656"/>
<gene>
    <name evidence="2" type="ORF">TRIADDRAFT_54446</name>
</gene>
<dbReference type="AlphaFoldDB" id="B3RS20"/>
<dbReference type="CTD" id="6751656"/>
<keyword evidence="3" id="KW-1185">Reference proteome</keyword>
<sequence>MGSLGCTFESGFCNWKKPIGATDEWRRHSGPSPSRLALPSVDHTYQNVSGYYLYAKTSIKSEGSSIIVESPVFYSDSAFCLSFWYNGNGKPIGPFIVYDYFNVIYNISGNSESVWYPVKLDISSGFNKIKFVGVKGKYSNGDIALDDIAAVPGRCSKPMIVTAFIKI</sequence>
<proteinExistence type="predicted"/>
<dbReference type="PROSITE" id="PS00740">
    <property type="entry name" value="MAM_1"/>
    <property type="match status" value="1"/>
</dbReference>
<dbReference type="RefSeq" id="XP_002110441.1">
    <property type="nucleotide sequence ID" value="XM_002110405.1"/>
</dbReference>
<evidence type="ECO:0000259" key="1">
    <source>
        <dbReference type="PROSITE" id="PS50060"/>
    </source>
</evidence>
<dbReference type="InterPro" id="IPR013320">
    <property type="entry name" value="ConA-like_dom_sf"/>
</dbReference>
<dbReference type="HOGENOM" id="CLU_098682_0_1_1"/>
<dbReference type="OrthoDB" id="412155at2759"/>
<dbReference type="PROSITE" id="PS50060">
    <property type="entry name" value="MAM_2"/>
    <property type="match status" value="1"/>
</dbReference>
<evidence type="ECO:0000313" key="3">
    <source>
        <dbReference type="Proteomes" id="UP000009022"/>
    </source>
</evidence>
<dbReference type="PANTHER" id="PTHR23282">
    <property type="entry name" value="APICAL ENDOSOMAL GLYCOPROTEIN PRECURSOR"/>
    <property type="match status" value="1"/>
</dbReference>
<dbReference type="InterPro" id="IPR051560">
    <property type="entry name" value="MAM_domain-containing"/>
</dbReference>
<name>B3RS20_TRIAD</name>
<dbReference type="STRING" id="10228.B3RS20"/>
<feature type="domain" description="MAM" evidence="1">
    <location>
        <begin position="4"/>
        <end position="157"/>
    </location>
</feature>